<proteinExistence type="predicted"/>
<evidence type="ECO:0000256" key="6">
    <source>
        <dbReference type="ARBA" id="ARBA00022692"/>
    </source>
</evidence>
<dbReference type="InterPro" id="IPR005467">
    <property type="entry name" value="His_kinase_dom"/>
</dbReference>
<evidence type="ECO:0000256" key="4">
    <source>
        <dbReference type="ARBA" id="ARBA00022553"/>
    </source>
</evidence>
<accession>A0A1M6U8C6</accession>
<evidence type="ECO:0000256" key="5">
    <source>
        <dbReference type="ARBA" id="ARBA00022679"/>
    </source>
</evidence>
<dbReference type="PANTHER" id="PTHR42878">
    <property type="entry name" value="TWO-COMPONENT HISTIDINE KINASE"/>
    <property type="match status" value="1"/>
</dbReference>
<dbReference type="GO" id="GO:0000156">
    <property type="term" value="F:phosphorelay response regulator activity"/>
    <property type="evidence" value="ECO:0007669"/>
    <property type="project" value="TreeGrafter"/>
</dbReference>
<evidence type="ECO:0000256" key="8">
    <source>
        <dbReference type="ARBA" id="ARBA00022777"/>
    </source>
</evidence>
<dbReference type="InterPro" id="IPR050351">
    <property type="entry name" value="BphY/WalK/GraS-like"/>
</dbReference>
<evidence type="ECO:0000256" key="7">
    <source>
        <dbReference type="ARBA" id="ARBA00022741"/>
    </source>
</evidence>
<keyword evidence="11" id="KW-0902">Two-component regulatory system</keyword>
<dbReference type="SUPFAM" id="SSF55785">
    <property type="entry name" value="PYP-like sensor domain (PAS domain)"/>
    <property type="match status" value="2"/>
</dbReference>
<keyword evidence="6" id="KW-0812">Transmembrane</keyword>
<dbReference type="SUPFAM" id="SSF47384">
    <property type="entry name" value="Homodimeric domain of signal transducing histidine kinase"/>
    <property type="match status" value="1"/>
</dbReference>
<sequence>MEKELLDQINHSEDRLWSYDRDLICTVVNRNMSEDFKTAFGYALKPGDYILENVPEPLSSMWVERYELALQGEKVEFEDQFDIRGIPTYVKVVLIPIIEEERVIGAACTSRDITERRLAELKVIQNEAYLIAQIENTSDAIWSVDRNYNLLTINTAMTVGYEQAIGVRLSVGDNIVESTPEGQGVKKMWKGWYDRALRGEHFKELQTFDYGGETAYVELSFNPIRIASEVAGVACFGKSITELKSSELALKKSLESKDRFFSIVAHDLRGPVGNIRELIKILSAKGMKLSASQEQELIKHLRSASENVYELLDNLLSWAMSQQKMVAVDQKEMVVLEVAEDSIKNYRPSAESKMIATQIDIAPDLMVTADQRSLQSTISNLYNNAIKFTDELGTIKITAVRQEGEILFQIKDTGVGMSPETMEGLFDESNISSLPGTKKELGTGLGLLLCQEFVKLNKGRIWVKSIEGKGSSFFFTIPD</sequence>
<keyword evidence="5" id="KW-0808">Transferase</keyword>
<protein>
    <recommendedName>
        <fullName evidence="3">histidine kinase</fullName>
        <ecNumber evidence="3">2.7.13.3</ecNumber>
    </recommendedName>
</protein>
<name>A0A1M6U8C6_REIAG</name>
<keyword evidence="12" id="KW-0472">Membrane</keyword>
<dbReference type="EMBL" id="FRAA01000007">
    <property type="protein sequence ID" value="SHK65515.1"/>
    <property type="molecule type" value="Genomic_DNA"/>
</dbReference>
<evidence type="ECO:0000256" key="2">
    <source>
        <dbReference type="ARBA" id="ARBA00004141"/>
    </source>
</evidence>
<evidence type="ECO:0000256" key="12">
    <source>
        <dbReference type="ARBA" id="ARBA00023136"/>
    </source>
</evidence>
<keyword evidence="4" id="KW-0597">Phosphoprotein</keyword>
<dbReference type="Proteomes" id="UP000184474">
    <property type="component" value="Unassembled WGS sequence"/>
</dbReference>
<dbReference type="InterPro" id="IPR000014">
    <property type="entry name" value="PAS"/>
</dbReference>
<evidence type="ECO:0000256" key="3">
    <source>
        <dbReference type="ARBA" id="ARBA00012438"/>
    </source>
</evidence>
<evidence type="ECO:0000256" key="11">
    <source>
        <dbReference type="ARBA" id="ARBA00023012"/>
    </source>
</evidence>
<evidence type="ECO:0000313" key="14">
    <source>
        <dbReference type="EMBL" id="SHK65515.1"/>
    </source>
</evidence>
<dbReference type="RefSeq" id="WP_073124098.1">
    <property type="nucleotide sequence ID" value="NZ_FRAA01000007.1"/>
</dbReference>
<keyword evidence="15" id="KW-1185">Reference proteome</keyword>
<reference evidence="15" key="1">
    <citation type="submission" date="2016-11" db="EMBL/GenBank/DDBJ databases">
        <authorList>
            <person name="Varghese N."/>
            <person name="Submissions S."/>
        </authorList>
    </citation>
    <scope>NUCLEOTIDE SEQUENCE [LARGE SCALE GENOMIC DNA]</scope>
    <source>
        <strain evidence="15">DSM 26134</strain>
    </source>
</reference>
<gene>
    <name evidence="14" type="ORF">SAMN04488028_10710</name>
</gene>
<dbReference type="STRING" id="156994.SAMN04488028_10710"/>
<dbReference type="InterPro" id="IPR036097">
    <property type="entry name" value="HisK_dim/P_sf"/>
</dbReference>
<dbReference type="GO" id="GO:0030295">
    <property type="term" value="F:protein kinase activator activity"/>
    <property type="evidence" value="ECO:0007669"/>
    <property type="project" value="TreeGrafter"/>
</dbReference>
<dbReference type="SUPFAM" id="SSF55874">
    <property type="entry name" value="ATPase domain of HSP90 chaperone/DNA topoisomerase II/histidine kinase"/>
    <property type="match status" value="1"/>
</dbReference>
<dbReference type="Gene3D" id="3.30.565.10">
    <property type="entry name" value="Histidine kinase-like ATPase, C-terminal domain"/>
    <property type="match status" value="1"/>
</dbReference>
<dbReference type="GO" id="GO:0016020">
    <property type="term" value="C:membrane"/>
    <property type="evidence" value="ECO:0007669"/>
    <property type="project" value="UniProtKB-SubCell"/>
</dbReference>
<dbReference type="CDD" id="cd00082">
    <property type="entry name" value="HisKA"/>
    <property type="match status" value="1"/>
</dbReference>
<keyword evidence="9" id="KW-0067">ATP-binding</keyword>
<organism evidence="14 15">
    <name type="scientific">Reichenbachiella agariperforans</name>
    <dbReference type="NCBI Taxonomy" id="156994"/>
    <lineage>
        <taxon>Bacteria</taxon>
        <taxon>Pseudomonadati</taxon>
        <taxon>Bacteroidota</taxon>
        <taxon>Cytophagia</taxon>
        <taxon>Cytophagales</taxon>
        <taxon>Reichenbachiellaceae</taxon>
        <taxon>Reichenbachiella</taxon>
    </lineage>
</organism>
<keyword evidence="7" id="KW-0547">Nucleotide-binding</keyword>
<dbReference type="InterPro" id="IPR004358">
    <property type="entry name" value="Sig_transdc_His_kin-like_C"/>
</dbReference>
<keyword evidence="10" id="KW-1133">Transmembrane helix</keyword>
<dbReference type="PANTHER" id="PTHR42878:SF7">
    <property type="entry name" value="SENSOR HISTIDINE KINASE GLRK"/>
    <property type="match status" value="1"/>
</dbReference>
<dbReference type="Gene3D" id="3.30.450.20">
    <property type="entry name" value="PAS domain"/>
    <property type="match status" value="2"/>
</dbReference>
<dbReference type="InterPro" id="IPR003661">
    <property type="entry name" value="HisK_dim/P_dom"/>
</dbReference>
<dbReference type="NCBIfam" id="TIGR00229">
    <property type="entry name" value="sensory_box"/>
    <property type="match status" value="2"/>
</dbReference>
<dbReference type="InterPro" id="IPR036890">
    <property type="entry name" value="HATPase_C_sf"/>
</dbReference>
<dbReference type="AlphaFoldDB" id="A0A1M6U8C6"/>
<dbReference type="EC" id="2.7.13.3" evidence="3"/>
<dbReference type="PROSITE" id="PS50109">
    <property type="entry name" value="HIS_KIN"/>
    <property type="match status" value="1"/>
</dbReference>
<dbReference type="GO" id="GO:0000155">
    <property type="term" value="F:phosphorelay sensor kinase activity"/>
    <property type="evidence" value="ECO:0007669"/>
    <property type="project" value="InterPro"/>
</dbReference>
<dbReference type="SMART" id="SM00388">
    <property type="entry name" value="HisKA"/>
    <property type="match status" value="1"/>
</dbReference>
<dbReference type="Gene3D" id="1.10.287.130">
    <property type="match status" value="1"/>
</dbReference>
<dbReference type="PRINTS" id="PR00344">
    <property type="entry name" value="BCTRLSENSOR"/>
</dbReference>
<dbReference type="GO" id="GO:0005524">
    <property type="term" value="F:ATP binding"/>
    <property type="evidence" value="ECO:0007669"/>
    <property type="project" value="UniProtKB-KW"/>
</dbReference>
<dbReference type="InterPro" id="IPR003594">
    <property type="entry name" value="HATPase_dom"/>
</dbReference>
<evidence type="ECO:0000256" key="10">
    <source>
        <dbReference type="ARBA" id="ARBA00022989"/>
    </source>
</evidence>
<dbReference type="GO" id="GO:0007234">
    <property type="term" value="P:osmosensory signaling via phosphorelay pathway"/>
    <property type="evidence" value="ECO:0007669"/>
    <property type="project" value="TreeGrafter"/>
</dbReference>
<dbReference type="InterPro" id="IPR035965">
    <property type="entry name" value="PAS-like_dom_sf"/>
</dbReference>
<evidence type="ECO:0000313" key="15">
    <source>
        <dbReference type="Proteomes" id="UP000184474"/>
    </source>
</evidence>
<evidence type="ECO:0000259" key="13">
    <source>
        <dbReference type="PROSITE" id="PS50109"/>
    </source>
</evidence>
<dbReference type="Pfam" id="PF02518">
    <property type="entry name" value="HATPase_c"/>
    <property type="match status" value="1"/>
</dbReference>
<feature type="domain" description="Histidine kinase" evidence="13">
    <location>
        <begin position="263"/>
        <end position="479"/>
    </location>
</feature>
<comment type="catalytic activity">
    <reaction evidence="1">
        <text>ATP + protein L-histidine = ADP + protein N-phospho-L-histidine.</text>
        <dbReference type="EC" id="2.7.13.3"/>
    </reaction>
</comment>
<evidence type="ECO:0000256" key="1">
    <source>
        <dbReference type="ARBA" id="ARBA00000085"/>
    </source>
</evidence>
<dbReference type="SMART" id="SM00387">
    <property type="entry name" value="HATPase_c"/>
    <property type="match status" value="1"/>
</dbReference>
<comment type="subcellular location">
    <subcellularLocation>
        <location evidence="2">Membrane</location>
        <topology evidence="2">Multi-pass membrane protein</topology>
    </subcellularLocation>
</comment>
<keyword evidence="8" id="KW-0418">Kinase</keyword>
<evidence type="ECO:0000256" key="9">
    <source>
        <dbReference type="ARBA" id="ARBA00022840"/>
    </source>
</evidence>